<evidence type="ECO:0000313" key="4">
    <source>
        <dbReference type="Proteomes" id="UP001145021"/>
    </source>
</evidence>
<accession>A0A9W7XKM8</accession>
<evidence type="ECO:0000313" key="3">
    <source>
        <dbReference type="EMBL" id="KAJ1644718.1"/>
    </source>
</evidence>
<dbReference type="EMBL" id="JANBOH010000147">
    <property type="protein sequence ID" value="KAJ1644718.1"/>
    <property type="molecule type" value="Genomic_DNA"/>
</dbReference>
<feature type="region of interest" description="Disordered" evidence="1">
    <location>
        <begin position="1"/>
        <end position="86"/>
    </location>
</feature>
<feature type="compositionally biased region" description="Low complexity" evidence="1">
    <location>
        <begin position="142"/>
        <end position="151"/>
    </location>
</feature>
<name>A0A9W7XKM8_9FUNG</name>
<protein>
    <recommendedName>
        <fullName evidence="2">Survival Motor Neuron Gemin2-binding domain-containing protein</fullName>
    </recommendedName>
</protein>
<feature type="compositionally biased region" description="Acidic residues" evidence="1">
    <location>
        <begin position="225"/>
        <end position="234"/>
    </location>
</feature>
<feature type="region of interest" description="Disordered" evidence="1">
    <location>
        <begin position="134"/>
        <end position="153"/>
    </location>
</feature>
<evidence type="ECO:0000256" key="1">
    <source>
        <dbReference type="SAM" id="MobiDB-lite"/>
    </source>
</evidence>
<dbReference type="Pfam" id="PF20635">
    <property type="entry name" value="SMN_YG-box"/>
    <property type="match status" value="1"/>
</dbReference>
<comment type="caution">
    <text evidence="3">The sequence shown here is derived from an EMBL/GenBank/DDBJ whole genome shotgun (WGS) entry which is preliminary data.</text>
</comment>
<feature type="region of interest" description="Disordered" evidence="1">
    <location>
        <begin position="207"/>
        <end position="234"/>
    </location>
</feature>
<sequence length="234" mass="26466">MSTREIVSYDDLYSEEEHNQGQATAQNNTSSKKRKPKQPVTIESRMDADDDSCTSSSSSSDDDDDEIQNGEHSTAGHSRGDWDDTDLLRAWDSTISEYRREHALLMNDEEYKAMQHRNESRVGKWADVRDVESAKKRRIEETAQQEQQEQTHSNDYQYDWEAAAWPVGSLAPPQSEDDALHKLITAWYSAGYYAGYYQAFRSGIGGNGSSEPCTASTQSAFGQQESDDVENEHE</sequence>
<feature type="domain" description="Survival Motor Neuron Gemin2-binding" evidence="2">
    <location>
        <begin position="82"/>
        <end position="103"/>
    </location>
</feature>
<evidence type="ECO:0000259" key="2">
    <source>
        <dbReference type="Pfam" id="PF20636"/>
    </source>
</evidence>
<organism evidence="3 4">
    <name type="scientific">Coemansia asiatica</name>
    <dbReference type="NCBI Taxonomy" id="1052880"/>
    <lineage>
        <taxon>Eukaryota</taxon>
        <taxon>Fungi</taxon>
        <taxon>Fungi incertae sedis</taxon>
        <taxon>Zoopagomycota</taxon>
        <taxon>Kickxellomycotina</taxon>
        <taxon>Kickxellomycetes</taxon>
        <taxon>Kickxellales</taxon>
        <taxon>Kickxellaceae</taxon>
        <taxon>Coemansia</taxon>
    </lineage>
</organism>
<dbReference type="InterPro" id="IPR049481">
    <property type="entry name" value="SMN_G2-BD"/>
</dbReference>
<reference evidence="3" key="1">
    <citation type="submission" date="2022-07" db="EMBL/GenBank/DDBJ databases">
        <title>Phylogenomic reconstructions and comparative analyses of Kickxellomycotina fungi.</title>
        <authorList>
            <person name="Reynolds N.K."/>
            <person name="Stajich J.E."/>
            <person name="Barry K."/>
            <person name="Grigoriev I.V."/>
            <person name="Crous P."/>
            <person name="Smith M.E."/>
        </authorList>
    </citation>
    <scope>NUCLEOTIDE SEQUENCE</scope>
    <source>
        <strain evidence="3">NBRC 105413</strain>
    </source>
</reference>
<feature type="compositionally biased region" description="Polar residues" evidence="1">
    <location>
        <begin position="209"/>
        <end position="224"/>
    </location>
</feature>
<dbReference type="AlphaFoldDB" id="A0A9W7XKM8"/>
<dbReference type="Proteomes" id="UP001145021">
    <property type="component" value="Unassembled WGS sequence"/>
</dbReference>
<keyword evidence="4" id="KW-1185">Reference proteome</keyword>
<dbReference type="Pfam" id="PF20636">
    <property type="entry name" value="SMN_G2-BD"/>
    <property type="match status" value="1"/>
</dbReference>
<feature type="compositionally biased region" description="Polar residues" evidence="1">
    <location>
        <begin position="20"/>
        <end position="30"/>
    </location>
</feature>
<gene>
    <name evidence="3" type="ORF">LPJ64_003634</name>
</gene>
<proteinExistence type="predicted"/>